<dbReference type="RefSeq" id="WP_002705103.1">
    <property type="nucleotide sequence ID" value="NZ_AAWS01000074.1"/>
</dbReference>
<dbReference type="OrthoDB" id="9811889at2"/>
<sequence>MKIAPITNNESERLKALYRYKIMGTDFEQEFDDLVKLASHICETPISLMSLVAEDKQWFKAKVGLEPRETPREQAFCAHAIHNPELFIVEDATKDERFHDNPLVTGNPDIRFYAGMPLTTPDGFSLGTLCVIDKRPRDLSEAQKTALKTLASQVIAQLELRLKLETIAHEKRKATEKNQDIVESIRYAKRIQRAMLPATDEAHKLFSDFFVFNQPRDIIGGDFYWISEVKNKKIVVVADCTGHGVPGALMGMLGNTLLRDVVDKKQVTDPEKILTYLDAEISKVLHQEENNNDDGMDMTVVCVDDQAQTLTFAGAHHKMVYVQAGATYVVSGDRCGVGGNSKKEQGAEFTSYSIDFSEEEEQPVFYLFSDGFRDQFGGKENKKYSLGKLIKTLQRIHQKPGSIQQKLLKNELTEWMSVAGESQIDDVLLLGFCPKPPQVQKNKKRSSKGSRKNNLHSMVR</sequence>
<feature type="domain" description="GAF" evidence="2">
    <location>
        <begin position="26"/>
        <end position="168"/>
    </location>
</feature>
<dbReference type="InterPro" id="IPR029016">
    <property type="entry name" value="GAF-like_dom_sf"/>
</dbReference>
<feature type="domain" description="PPM-type phosphatase" evidence="3">
    <location>
        <begin position="208"/>
        <end position="433"/>
    </location>
</feature>
<dbReference type="eggNOG" id="COG2205">
    <property type="taxonomic scope" value="Bacteria"/>
</dbReference>
<evidence type="ECO:0000313" key="4">
    <source>
        <dbReference type="EMBL" id="EAY24302.1"/>
    </source>
</evidence>
<dbReference type="InterPro" id="IPR001932">
    <property type="entry name" value="PPM-type_phosphatase-like_dom"/>
</dbReference>
<evidence type="ECO:0000259" key="2">
    <source>
        <dbReference type="SMART" id="SM00065"/>
    </source>
</evidence>
<gene>
    <name evidence="4" type="ORF">M23134_03056</name>
</gene>
<feature type="region of interest" description="Disordered" evidence="1">
    <location>
        <begin position="438"/>
        <end position="460"/>
    </location>
</feature>
<organism evidence="4 5">
    <name type="scientific">Microscilla marina ATCC 23134</name>
    <dbReference type="NCBI Taxonomy" id="313606"/>
    <lineage>
        <taxon>Bacteria</taxon>
        <taxon>Pseudomonadati</taxon>
        <taxon>Bacteroidota</taxon>
        <taxon>Cytophagia</taxon>
        <taxon>Cytophagales</taxon>
        <taxon>Microscillaceae</taxon>
        <taxon>Microscilla</taxon>
    </lineage>
</organism>
<dbReference type="SMART" id="SM00065">
    <property type="entry name" value="GAF"/>
    <property type="match status" value="1"/>
</dbReference>
<feature type="compositionally biased region" description="Basic residues" evidence="1">
    <location>
        <begin position="441"/>
        <end position="460"/>
    </location>
</feature>
<comment type="caution">
    <text evidence="4">The sequence shown here is derived from an EMBL/GenBank/DDBJ whole genome shotgun (WGS) entry which is preliminary data.</text>
</comment>
<dbReference type="Gene3D" id="3.60.40.10">
    <property type="entry name" value="PPM-type phosphatase domain"/>
    <property type="match status" value="1"/>
</dbReference>
<dbReference type="PANTHER" id="PTHR43102:SF2">
    <property type="entry name" value="GAF DOMAIN-CONTAINING PROTEIN"/>
    <property type="match status" value="1"/>
</dbReference>
<protein>
    <submittedName>
        <fullName evidence="4">Two-component hybrid sensor and regulator</fullName>
    </submittedName>
</protein>
<evidence type="ECO:0000313" key="5">
    <source>
        <dbReference type="Proteomes" id="UP000004095"/>
    </source>
</evidence>
<dbReference type="PANTHER" id="PTHR43102">
    <property type="entry name" value="SLR1143 PROTEIN"/>
    <property type="match status" value="1"/>
</dbReference>
<dbReference type="Pfam" id="PF07228">
    <property type="entry name" value="SpoIIE"/>
    <property type="match status" value="1"/>
</dbReference>
<dbReference type="AlphaFoldDB" id="A1ZZA1"/>
<accession>A1ZZA1</accession>
<dbReference type="SMART" id="SM00331">
    <property type="entry name" value="PP2C_SIG"/>
    <property type="match status" value="1"/>
</dbReference>
<dbReference type="eggNOG" id="COG2208">
    <property type="taxonomic scope" value="Bacteria"/>
</dbReference>
<dbReference type="Gene3D" id="3.30.450.40">
    <property type="match status" value="1"/>
</dbReference>
<evidence type="ECO:0000256" key="1">
    <source>
        <dbReference type="SAM" id="MobiDB-lite"/>
    </source>
</evidence>
<dbReference type="InterPro" id="IPR003018">
    <property type="entry name" value="GAF"/>
</dbReference>
<keyword evidence="5" id="KW-1185">Reference proteome</keyword>
<reference evidence="4 5" key="1">
    <citation type="submission" date="2007-01" db="EMBL/GenBank/DDBJ databases">
        <authorList>
            <person name="Haygood M."/>
            <person name="Podell S."/>
            <person name="Anderson C."/>
            <person name="Hopkinson B."/>
            <person name="Roe K."/>
            <person name="Barbeau K."/>
            <person name="Gaasterland T."/>
            <person name="Ferriera S."/>
            <person name="Johnson J."/>
            <person name="Kravitz S."/>
            <person name="Beeson K."/>
            <person name="Sutton G."/>
            <person name="Rogers Y.-H."/>
            <person name="Friedman R."/>
            <person name="Frazier M."/>
            <person name="Venter J.C."/>
        </authorList>
    </citation>
    <scope>NUCLEOTIDE SEQUENCE [LARGE SCALE GENOMIC DNA]</scope>
    <source>
        <strain evidence="4 5">ATCC 23134</strain>
    </source>
</reference>
<proteinExistence type="predicted"/>
<dbReference type="SUPFAM" id="SSF55781">
    <property type="entry name" value="GAF domain-like"/>
    <property type="match status" value="1"/>
</dbReference>
<dbReference type="Proteomes" id="UP000004095">
    <property type="component" value="Unassembled WGS sequence"/>
</dbReference>
<dbReference type="Pfam" id="PF01590">
    <property type="entry name" value="GAF"/>
    <property type="match status" value="1"/>
</dbReference>
<evidence type="ECO:0000259" key="3">
    <source>
        <dbReference type="SMART" id="SM00331"/>
    </source>
</evidence>
<dbReference type="InterPro" id="IPR036457">
    <property type="entry name" value="PPM-type-like_dom_sf"/>
</dbReference>
<dbReference type="EMBL" id="AAWS01000074">
    <property type="protein sequence ID" value="EAY24302.1"/>
    <property type="molecule type" value="Genomic_DNA"/>
</dbReference>
<name>A1ZZA1_MICM2</name>